<dbReference type="OrthoDB" id="4167046at2"/>
<evidence type="ECO:0000256" key="2">
    <source>
        <dbReference type="ARBA" id="ARBA00022475"/>
    </source>
</evidence>
<dbReference type="EMBL" id="FNYH01000018">
    <property type="protein sequence ID" value="SEI91659.1"/>
    <property type="molecule type" value="Genomic_DNA"/>
</dbReference>
<feature type="transmembrane region" description="Helical" evidence="6">
    <location>
        <begin position="123"/>
        <end position="144"/>
    </location>
</feature>
<dbReference type="PANTHER" id="PTHR32322:SF18">
    <property type="entry name" value="S-ADENOSYLMETHIONINE_S-ADENOSYLHOMOCYSTEINE TRANSPORTER"/>
    <property type="match status" value="1"/>
</dbReference>
<evidence type="ECO:0000256" key="6">
    <source>
        <dbReference type="SAM" id="Phobius"/>
    </source>
</evidence>
<comment type="subcellular location">
    <subcellularLocation>
        <location evidence="1">Cell membrane</location>
        <topology evidence="1">Multi-pass membrane protein</topology>
    </subcellularLocation>
</comment>
<feature type="transmembrane region" description="Helical" evidence="6">
    <location>
        <begin position="303"/>
        <end position="320"/>
    </location>
</feature>
<keyword evidence="3 6" id="KW-0812">Transmembrane</keyword>
<feature type="domain" description="EamA" evidence="7">
    <location>
        <begin position="34"/>
        <end position="167"/>
    </location>
</feature>
<evidence type="ECO:0000256" key="3">
    <source>
        <dbReference type="ARBA" id="ARBA00022692"/>
    </source>
</evidence>
<keyword evidence="2" id="KW-1003">Cell membrane</keyword>
<dbReference type="InterPro" id="IPR000620">
    <property type="entry name" value="EamA_dom"/>
</dbReference>
<feature type="domain" description="EamA" evidence="7">
    <location>
        <begin position="184"/>
        <end position="320"/>
    </location>
</feature>
<evidence type="ECO:0000313" key="8">
    <source>
        <dbReference type="EMBL" id="SEI91659.1"/>
    </source>
</evidence>
<reference evidence="9" key="1">
    <citation type="submission" date="2016-10" db="EMBL/GenBank/DDBJ databases">
        <authorList>
            <person name="Varghese N."/>
            <person name="Submissions S."/>
        </authorList>
    </citation>
    <scope>NUCLEOTIDE SEQUENCE [LARGE SCALE GENOMIC DNA]</scope>
    <source>
        <strain evidence="9">DSM 7165</strain>
    </source>
</reference>
<feature type="transmembrane region" description="Helical" evidence="6">
    <location>
        <begin position="98"/>
        <end position="117"/>
    </location>
</feature>
<dbReference type="Pfam" id="PF00892">
    <property type="entry name" value="EamA"/>
    <property type="match status" value="2"/>
</dbReference>
<dbReference type="PANTHER" id="PTHR32322">
    <property type="entry name" value="INNER MEMBRANE TRANSPORTER"/>
    <property type="match status" value="1"/>
</dbReference>
<keyword evidence="5 6" id="KW-0472">Membrane</keyword>
<keyword evidence="4 6" id="KW-1133">Transmembrane helix</keyword>
<keyword evidence="9" id="KW-1185">Reference proteome</keyword>
<sequence length="326" mass="36660">MLGRYFVYKQPETFGALMQVSKFPRFFKDQDHLAYGLLVLTTLFWSGNFVMARAFHAQIPPLGLAFWRWTLALALITPFAWSAWRTSWPVIRTHWRKLLILSVLGVTNFNTFVYLGLQTTAATNGILLLSAGPIFMLAFSWLVFREGIGKVQLIGMLASLLGVLLVITQGELGHLLALDFVDQGNYWILAAVMSWALYSVLLKVRPQGLSPFVFFATTVAMGWFLLMPVYLWDTWVQDSVMPMTWPAVISVFYVACFASILAYLFWNRAVAQLGAARTGHFIHLIPAFGILLSVLFLGEQLQQYHFAGLVLIFGGIYLASRKPATG</sequence>
<feature type="transmembrane region" description="Helical" evidence="6">
    <location>
        <begin position="243"/>
        <end position="266"/>
    </location>
</feature>
<evidence type="ECO:0000313" key="9">
    <source>
        <dbReference type="Proteomes" id="UP000242999"/>
    </source>
</evidence>
<accession>A0A1H6UH54</accession>
<feature type="transmembrane region" description="Helical" evidence="6">
    <location>
        <begin position="66"/>
        <end position="86"/>
    </location>
</feature>
<feature type="transmembrane region" description="Helical" evidence="6">
    <location>
        <begin position="151"/>
        <end position="172"/>
    </location>
</feature>
<protein>
    <submittedName>
        <fullName evidence="8">Permease of the drug/metabolite transporter (DMT) superfamily</fullName>
    </submittedName>
</protein>
<organism evidence="8 9">
    <name type="scientific">Allopseudospirillum japonicum</name>
    <dbReference type="NCBI Taxonomy" id="64971"/>
    <lineage>
        <taxon>Bacteria</taxon>
        <taxon>Pseudomonadati</taxon>
        <taxon>Pseudomonadota</taxon>
        <taxon>Gammaproteobacteria</taxon>
        <taxon>Oceanospirillales</taxon>
        <taxon>Oceanospirillaceae</taxon>
        <taxon>Allopseudospirillum</taxon>
    </lineage>
</organism>
<proteinExistence type="predicted"/>
<name>A0A1H6UH54_9GAMM</name>
<dbReference type="AlphaFoldDB" id="A0A1H6UH54"/>
<feature type="transmembrane region" description="Helical" evidence="6">
    <location>
        <begin position="278"/>
        <end position="297"/>
    </location>
</feature>
<feature type="transmembrane region" description="Helical" evidence="6">
    <location>
        <begin position="184"/>
        <end position="202"/>
    </location>
</feature>
<evidence type="ECO:0000256" key="4">
    <source>
        <dbReference type="ARBA" id="ARBA00022989"/>
    </source>
</evidence>
<feature type="transmembrane region" description="Helical" evidence="6">
    <location>
        <begin position="33"/>
        <end position="54"/>
    </location>
</feature>
<evidence type="ECO:0000256" key="5">
    <source>
        <dbReference type="ARBA" id="ARBA00023136"/>
    </source>
</evidence>
<dbReference type="GO" id="GO:0005886">
    <property type="term" value="C:plasma membrane"/>
    <property type="evidence" value="ECO:0007669"/>
    <property type="project" value="UniProtKB-SubCell"/>
</dbReference>
<evidence type="ECO:0000256" key="1">
    <source>
        <dbReference type="ARBA" id="ARBA00004651"/>
    </source>
</evidence>
<dbReference type="InterPro" id="IPR050638">
    <property type="entry name" value="AA-Vitamin_Transporters"/>
</dbReference>
<dbReference type="Proteomes" id="UP000242999">
    <property type="component" value="Unassembled WGS sequence"/>
</dbReference>
<dbReference type="SUPFAM" id="SSF103481">
    <property type="entry name" value="Multidrug resistance efflux transporter EmrE"/>
    <property type="match status" value="2"/>
</dbReference>
<dbReference type="InterPro" id="IPR037185">
    <property type="entry name" value="EmrE-like"/>
</dbReference>
<dbReference type="STRING" id="64971.SAMN05421831_1187"/>
<gene>
    <name evidence="8" type="ORF">SAMN05421831_1187</name>
</gene>
<evidence type="ECO:0000259" key="7">
    <source>
        <dbReference type="Pfam" id="PF00892"/>
    </source>
</evidence>
<feature type="transmembrane region" description="Helical" evidence="6">
    <location>
        <begin position="209"/>
        <end position="231"/>
    </location>
</feature>